<protein>
    <submittedName>
        <fullName evidence="2">Efflux RND transporter permease subunit</fullName>
    </submittedName>
</protein>
<dbReference type="Gene3D" id="1.20.1640.10">
    <property type="entry name" value="Multidrug efflux transporter AcrB transmembrane domain"/>
    <property type="match status" value="2"/>
</dbReference>
<feature type="transmembrane region" description="Helical" evidence="1">
    <location>
        <begin position="974"/>
        <end position="994"/>
    </location>
</feature>
<feature type="transmembrane region" description="Helical" evidence="1">
    <location>
        <begin position="947"/>
        <end position="967"/>
    </location>
</feature>
<feature type="transmembrane region" description="Helical" evidence="1">
    <location>
        <begin position="540"/>
        <end position="561"/>
    </location>
</feature>
<dbReference type="InterPro" id="IPR027463">
    <property type="entry name" value="AcrB_DN_DC_subdom"/>
</dbReference>
<feature type="transmembrane region" description="Helical" evidence="1">
    <location>
        <begin position="347"/>
        <end position="366"/>
    </location>
</feature>
<organism evidence="2 3">
    <name type="scientific">Mariniflexile ostreae</name>
    <dbReference type="NCBI Taxonomy" id="1520892"/>
    <lineage>
        <taxon>Bacteria</taxon>
        <taxon>Pseudomonadati</taxon>
        <taxon>Bacteroidota</taxon>
        <taxon>Flavobacteriia</taxon>
        <taxon>Flavobacteriales</taxon>
        <taxon>Flavobacteriaceae</taxon>
        <taxon>Mariniflexile</taxon>
    </lineage>
</organism>
<dbReference type="PRINTS" id="PR00702">
    <property type="entry name" value="ACRIFLAVINRP"/>
</dbReference>
<feature type="transmembrane region" description="Helical" evidence="1">
    <location>
        <begin position="443"/>
        <end position="465"/>
    </location>
</feature>
<dbReference type="Gene3D" id="3.30.70.1320">
    <property type="entry name" value="Multidrug efflux transporter AcrB pore domain like"/>
    <property type="match status" value="1"/>
</dbReference>
<keyword evidence="3" id="KW-1185">Reference proteome</keyword>
<dbReference type="PANTHER" id="PTHR32063:SF0">
    <property type="entry name" value="SWARMING MOTILITY PROTEIN SWRC"/>
    <property type="match status" value="1"/>
</dbReference>
<evidence type="ECO:0000313" key="2">
    <source>
        <dbReference type="EMBL" id="MFB9055966.1"/>
    </source>
</evidence>
<dbReference type="SUPFAM" id="SSF82693">
    <property type="entry name" value="Multidrug efflux transporter AcrB pore domain, PN1, PN2, PC1 and PC2 subdomains"/>
    <property type="match status" value="2"/>
</dbReference>
<feature type="transmembrane region" description="Helical" evidence="1">
    <location>
        <begin position="400"/>
        <end position="423"/>
    </location>
</feature>
<dbReference type="InterPro" id="IPR001036">
    <property type="entry name" value="Acrflvin-R"/>
</dbReference>
<feature type="transmembrane region" description="Helical" evidence="1">
    <location>
        <begin position="471"/>
        <end position="493"/>
    </location>
</feature>
<dbReference type="EMBL" id="JBHMFC010000011">
    <property type="protein sequence ID" value="MFB9055966.1"/>
    <property type="molecule type" value="Genomic_DNA"/>
</dbReference>
<sequence>MSSKNTYKDFKISTWAIDNRMTVYVIILILLVGGAMAYVNMPRESFPEIIETKIYVSTLNPGNSAEDIEKFITEPLEEEFKNISDVREITSQTLQDYSTILVEFEEDIPVAEAKQRVKDKIDQVKADATWPTLSNGSKAEPNAFDLNISEEFPILNINMTGNYTTDQLKDYAEHLQDKIELLSEIKEATIRGVDDKEVEVAVDIYKMSAAMVSFDDVINAISYENKTISGGNIINNDFQKNIRIIGEIETPSELGNIIVKKDGGNVYLKDISQISFKEQDATTYARESGEPVLMLDVKKRSGRNMIEAVEQIKEIIEKEKANYYPEGLEITTSNDQSIKTQNQVNDLVNNIIFGVILVVGVLMFFLGFRNALFVGFAIPLSMLMALIILNAMGFTMNTMILFGLVMGLGMLVDNGIVVVENVYSLMSQGVPRLKAAKQGMGEIAWPIIASTATTLAAFFPLGLWPGTVGKFMVYFPITLSVVLSSSLFVALLINSMLTAHFMKTEEEPFTKRKLVRWSLIMFFVGIMLLAGGLLMDSGTLVGFGNLALLTAIMLWVYKYILRGAIDYFQYKSLKQLENLYEATLKWSIKGKMAYVALAGTLFLLILSFILTGLVQPKVLFFPENEPNQIITYIEYPEGTAIEKTNALTKKIEQRIYHTIKKYEDANGYNFMVESAVSQVGKGSGNPQTDGGNQSDMPHRAKITLSMRDFQLRRNIKSSSVLEEVRHAVRGFPGASVVVEKDAAGPPTGYPVNIEIIGEDYDQMLVESQKLRTHIEGLGLSGIEELKVDVNKSKPELNLRIDRQKAGQLGVSTSQIGNTIRRSIFGQEVSTYKDGEDDYPIMVRFNSTNRYDESTILNQPITFRNNQGQLVQIPIAPLVEKTNIEAFNVIKRKNLKRVITLYSNVIGGYNPTEIVNELKQDLANYDTPSGISFKFTGEQEKQAENQAFLLKALLFALGGILLILVAQFNSISKPIIILSAVILSLGGVFLGLVVFQMDFVVIMTMMGIISLAGIVVNNAIVLIDYTQILIDRKKQELNVSSEQYLTKALYYELIIAGGKSRLRPVLLTAITTVLGLIPLAIGFNIDFFGLFTKFSPNIYIGGDNVIFWGPLAWTVIFGLIFATFLTLIVVPAMFYLTNRAKIRFAKEVKLPLGK</sequence>
<dbReference type="PANTHER" id="PTHR32063">
    <property type="match status" value="1"/>
</dbReference>
<feature type="transmembrane region" description="Helical" evidence="1">
    <location>
        <begin position="1110"/>
        <end position="1135"/>
    </location>
</feature>
<feature type="transmembrane region" description="Helical" evidence="1">
    <location>
        <begin position="514"/>
        <end position="534"/>
    </location>
</feature>
<dbReference type="Gene3D" id="3.30.2090.10">
    <property type="entry name" value="Multidrug efflux transporter AcrB TolC docking domain, DN and DC subdomains"/>
    <property type="match status" value="2"/>
</dbReference>
<dbReference type="Gene3D" id="3.30.70.1430">
    <property type="entry name" value="Multidrug efflux transporter AcrB pore domain"/>
    <property type="match status" value="2"/>
</dbReference>
<proteinExistence type="predicted"/>
<keyword evidence="1" id="KW-1133">Transmembrane helix</keyword>
<keyword evidence="1" id="KW-0472">Membrane</keyword>
<feature type="transmembrane region" description="Helical" evidence="1">
    <location>
        <begin position="1064"/>
        <end position="1090"/>
    </location>
</feature>
<comment type="caution">
    <text evidence="2">The sequence shown here is derived from an EMBL/GenBank/DDBJ whole genome shotgun (WGS) entry which is preliminary data.</text>
</comment>
<feature type="transmembrane region" description="Helical" evidence="1">
    <location>
        <begin position="593"/>
        <end position="614"/>
    </location>
</feature>
<feature type="transmembrane region" description="Helical" evidence="1">
    <location>
        <begin position="1000"/>
        <end position="1024"/>
    </location>
</feature>
<dbReference type="RefSeq" id="WP_379860158.1">
    <property type="nucleotide sequence ID" value="NZ_JBHMFC010000011.1"/>
</dbReference>
<evidence type="ECO:0000313" key="3">
    <source>
        <dbReference type="Proteomes" id="UP001589585"/>
    </source>
</evidence>
<keyword evidence="1" id="KW-0812">Transmembrane</keyword>
<dbReference type="SUPFAM" id="SSF82714">
    <property type="entry name" value="Multidrug efflux transporter AcrB TolC docking domain, DN and DC subdomains"/>
    <property type="match status" value="2"/>
</dbReference>
<evidence type="ECO:0000256" key="1">
    <source>
        <dbReference type="SAM" id="Phobius"/>
    </source>
</evidence>
<gene>
    <name evidence="2" type="ORF">ACFFU9_04355</name>
</gene>
<dbReference type="Pfam" id="PF00873">
    <property type="entry name" value="ACR_tran"/>
    <property type="match status" value="2"/>
</dbReference>
<accession>A0ABV5F939</accession>
<dbReference type="Proteomes" id="UP001589585">
    <property type="component" value="Unassembled WGS sequence"/>
</dbReference>
<feature type="transmembrane region" description="Helical" evidence="1">
    <location>
        <begin position="373"/>
        <end position="394"/>
    </location>
</feature>
<dbReference type="SUPFAM" id="SSF82866">
    <property type="entry name" value="Multidrug efflux transporter AcrB transmembrane domain"/>
    <property type="match status" value="2"/>
</dbReference>
<feature type="transmembrane region" description="Helical" evidence="1">
    <location>
        <begin position="21"/>
        <end position="39"/>
    </location>
</feature>
<name>A0ABV5F939_9FLAO</name>
<reference evidence="2 3" key="1">
    <citation type="submission" date="2024-09" db="EMBL/GenBank/DDBJ databases">
        <authorList>
            <person name="Sun Q."/>
            <person name="Mori K."/>
        </authorList>
    </citation>
    <scope>NUCLEOTIDE SEQUENCE [LARGE SCALE GENOMIC DNA]</scope>
    <source>
        <strain evidence="2 3">CECT 8622</strain>
    </source>
</reference>
<dbReference type="Gene3D" id="3.30.70.1440">
    <property type="entry name" value="Multidrug efflux transporter AcrB pore domain"/>
    <property type="match status" value="1"/>
</dbReference>